<evidence type="ECO:0000313" key="1">
    <source>
        <dbReference type="EMBL" id="MFC3552489.1"/>
    </source>
</evidence>
<protein>
    <submittedName>
        <fullName evidence="1">Uncharacterized protein</fullName>
    </submittedName>
</protein>
<proteinExistence type="predicted"/>
<dbReference type="Proteomes" id="UP001595740">
    <property type="component" value="Unassembled WGS sequence"/>
</dbReference>
<dbReference type="InterPro" id="IPR015943">
    <property type="entry name" value="WD40/YVTN_repeat-like_dom_sf"/>
</dbReference>
<accession>A0ABV7RUB7</accession>
<dbReference type="EMBL" id="JBHRXK010000016">
    <property type="protein sequence ID" value="MFC3552489.1"/>
    <property type="molecule type" value="Genomic_DNA"/>
</dbReference>
<name>A0ABV7RUB7_9GAMM</name>
<reference evidence="2" key="1">
    <citation type="journal article" date="2019" name="Int. J. Syst. Evol. Microbiol.">
        <title>The Global Catalogue of Microorganisms (GCM) 10K type strain sequencing project: providing services to taxonomists for standard genome sequencing and annotation.</title>
        <authorList>
            <consortium name="The Broad Institute Genomics Platform"/>
            <consortium name="The Broad Institute Genome Sequencing Center for Infectious Disease"/>
            <person name="Wu L."/>
            <person name="Ma J."/>
        </authorList>
    </citation>
    <scope>NUCLEOTIDE SEQUENCE [LARGE SCALE GENOMIC DNA]</scope>
    <source>
        <strain evidence="2">KCTC 42875</strain>
    </source>
</reference>
<sequence>MSYYQAWHRRVGPNNSFKPNLLRYGKGMAGKACHAFASTTQVGLTQALGCLESPLQSEYRFELLDGCLCKVDTATGQTIARHEPIGTSIVQAFPVGSNVVVREDYYEFPRGQSNVYCLADNFDLVWSAELPWQNDVYANPVIPTPEGFLSCASWDGMSCTLNPETGRILKKVFTK</sequence>
<dbReference type="Gene3D" id="2.130.10.10">
    <property type="entry name" value="YVTN repeat-like/Quinoprotein amine dehydrogenase"/>
    <property type="match status" value="1"/>
</dbReference>
<comment type="caution">
    <text evidence="1">The sequence shown here is derived from an EMBL/GenBank/DDBJ whole genome shotgun (WGS) entry which is preliminary data.</text>
</comment>
<evidence type="ECO:0000313" key="2">
    <source>
        <dbReference type="Proteomes" id="UP001595740"/>
    </source>
</evidence>
<gene>
    <name evidence="1" type="ORF">ACFOLC_15905</name>
</gene>
<organism evidence="1 2">
    <name type="scientific">Lysobacter cavernae</name>
    <dbReference type="NCBI Taxonomy" id="1685901"/>
    <lineage>
        <taxon>Bacteria</taxon>
        <taxon>Pseudomonadati</taxon>
        <taxon>Pseudomonadota</taxon>
        <taxon>Gammaproteobacteria</taxon>
        <taxon>Lysobacterales</taxon>
        <taxon>Lysobacteraceae</taxon>
        <taxon>Lysobacter</taxon>
    </lineage>
</organism>
<keyword evidence="2" id="KW-1185">Reference proteome</keyword>